<evidence type="ECO:0000256" key="7">
    <source>
        <dbReference type="ARBA" id="ARBA00022946"/>
    </source>
</evidence>
<dbReference type="GO" id="GO:0003724">
    <property type="term" value="F:RNA helicase activity"/>
    <property type="evidence" value="ECO:0007669"/>
    <property type="project" value="UniProtKB-EC"/>
</dbReference>
<feature type="compositionally biased region" description="Acidic residues" evidence="10">
    <location>
        <begin position="740"/>
        <end position="768"/>
    </location>
</feature>
<dbReference type="Pfam" id="PF00271">
    <property type="entry name" value="Helicase_C"/>
    <property type="match status" value="1"/>
</dbReference>
<dbReference type="PROSITE" id="PS51194">
    <property type="entry name" value="HELICASE_CTER"/>
    <property type="match status" value="1"/>
</dbReference>
<feature type="region of interest" description="Disordered" evidence="10">
    <location>
        <begin position="27"/>
        <end position="63"/>
    </location>
</feature>
<keyword evidence="8" id="KW-0496">Mitochondrion</keyword>
<dbReference type="InterPro" id="IPR027417">
    <property type="entry name" value="P-loop_NTPase"/>
</dbReference>
<dbReference type="SMART" id="SM00490">
    <property type="entry name" value="HELICc"/>
    <property type="match status" value="1"/>
</dbReference>
<evidence type="ECO:0000313" key="12">
    <source>
        <dbReference type="EMBL" id="KAJ5098705.1"/>
    </source>
</evidence>
<dbReference type="Proteomes" id="UP001149074">
    <property type="component" value="Unassembled WGS sequence"/>
</dbReference>
<evidence type="ECO:0000256" key="1">
    <source>
        <dbReference type="ARBA" id="ARBA00004173"/>
    </source>
</evidence>
<proteinExistence type="predicted"/>
<dbReference type="Gene3D" id="1.20.58.1080">
    <property type="match status" value="1"/>
</dbReference>
<keyword evidence="5" id="KW-0347">Helicase</keyword>
<feature type="region of interest" description="Disordered" evidence="10">
    <location>
        <begin position="721"/>
        <end position="774"/>
    </location>
</feature>
<keyword evidence="3" id="KW-0547">Nucleotide-binding</keyword>
<dbReference type="PANTHER" id="PTHR12131">
    <property type="entry name" value="ATP-DEPENDENT RNA AND DNA HELICASE"/>
    <property type="match status" value="1"/>
</dbReference>
<dbReference type="Pfam" id="PF22527">
    <property type="entry name" value="DEXQc_Suv3"/>
    <property type="match status" value="1"/>
</dbReference>
<sequence length="774" mass="86464">MQSWTGRGSRFLFCALRSFTRPTKRQFTTSDPLYRSKRNAKHDGAGSDQKRISKAASKTQPKTTRRLLAAERDFTRLTEAALRDVKFKYEATGELPAAWSQFERQVLNACHVTESKTTAKWGTLQDLKKSLQRAYLSTGVSGLRDELEYLLYAEDLTKTYSAPSLEAQQKLADLRYPAEWYPNARSMQRSIHLHVGPTNSGKTYHALQRLKSSKSGFYAGPLRLLAQEVYHRFKDDGIPTSLVTGDDVKAPEDGQPPRITSNTVEMVSVGQEYDVGVIDEIQMISNAQRGWAWTRAVLGTQAKELHLCGETRAVPLIRELCALTGDTLEIHRYERLNGLEVMQKSLKGNLNNLQKGDCVVAFSRVGIHALKADIEKTTGRRAAIVYGSLPAEIRTQQANLFNDPHNEYDFLVASDAIGMGLNLSCKRIIFETLIKRLPGGLQQLTVPEIKQIGGRAGRYRPAGAKEGSEDDEPNVGLVTSLEEVDLPYIQQAMEMEPPPLRAAGLLPPNSVFEKFAAYYPKTVPFEYLIRRVIEISTIHPLFFLCDIKGQLENAEIVDSTHGLTILDQLTFVAAPMDHKSASALNTPAAFADCVAENSRGRLLDIPHLNLEILEQPVSGNKDYLHELENLHKAIILYSWLSFRFGGVFTDRTLASHVKELVEERMVRALTEFSANKTLRKDASLKRQIALQKQIHAQQSIASEGLSHPSGEGEMMWYGLGEEKSQETTADGTPEAGIEGSPEEEIDTDSDLTDEGFQESVEREDLELEEKDHTQ</sequence>
<evidence type="ECO:0000256" key="5">
    <source>
        <dbReference type="ARBA" id="ARBA00022806"/>
    </source>
</evidence>
<comment type="subcellular location">
    <subcellularLocation>
        <location evidence="1">Mitochondrion</location>
    </subcellularLocation>
</comment>
<dbReference type="InterPro" id="IPR022192">
    <property type="entry name" value="SUV3_C"/>
</dbReference>
<evidence type="ECO:0000256" key="8">
    <source>
        <dbReference type="ARBA" id="ARBA00023128"/>
    </source>
</evidence>
<evidence type="ECO:0000256" key="3">
    <source>
        <dbReference type="ARBA" id="ARBA00022741"/>
    </source>
</evidence>
<protein>
    <recommendedName>
        <fullName evidence="2">RNA helicase</fullName>
        <ecNumber evidence="2">3.6.4.13</ecNumber>
    </recommendedName>
</protein>
<dbReference type="FunFam" id="1.20.272.40:FF:000002">
    <property type="entry name" value="ATP-dependent RNA helicase SUV3, mitochondrial"/>
    <property type="match status" value="1"/>
</dbReference>
<dbReference type="CDD" id="cd17913">
    <property type="entry name" value="DEXQc_Suv3"/>
    <property type="match status" value="1"/>
</dbReference>
<dbReference type="RefSeq" id="XP_056474359.1">
    <property type="nucleotide sequence ID" value="XM_056618200.1"/>
</dbReference>
<dbReference type="InterPro" id="IPR050699">
    <property type="entry name" value="RNA-DNA_Helicase"/>
</dbReference>
<dbReference type="GeneID" id="81357179"/>
<evidence type="ECO:0000256" key="10">
    <source>
        <dbReference type="SAM" id="MobiDB-lite"/>
    </source>
</evidence>
<evidence type="ECO:0000256" key="9">
    <source>
        <dbReference type="ARBA" id="ARBA00047984"/>
    </source>
</evidence>
<dbReference type="Gene3D" id="3.40.50.300">
    <property type="entry name" value="P-loop containing nucleotide triphosphate hydrolases"/>
    <property type="match status" value="2"/>
</dbReference>
<dbReference type="FunFam" id="3.40.50.300:FF:000957">
    <property type="entry name" value="ATP-dependent RNA helicase SUV3L, mitochondrial"/>
    <property type="match status" value="1"/>
</dbReference>
<evidence type="ECO:0000313" key="13">
    <source>
        <dbReference type="Proteomes" id="UP001149074"/>
    </source>
</evidence>
<dbReference type="GO" id="GO:0005524">
    <property type="term" value="F:ATP binding"/>
    <property type="evidence" value="ECO:0007669"/>
    <property type="project" value="UniProtKB-KW"/>
</dbReference>
<gene>
    <name evidence="12" type="ORF">N7532_005706</name>
</gene>
<dbReference type="GO" id="GO:0000965">
    <property type="term" value="P:mitochondrial RNA 3'-end processing"/>
    <property type="evidence" value="ECO:0007669"/>
    <property type="project" value="TreeGrafter"/>
</dbReference>
<dbReference type="Gene3D" id="1.20.272.40">
    <property type="match status" value="1"/>
</dbReference>
<dbReference type="GO" id="GO:0016787">
    <property type="term" value="F:hydrolase activity"/>
    <property type="evidence" value="ECO:0007669"/>
    <property type="project" value="UniProtKB-KW"/>
</dbReference>
<dbReference type="EMBL" id="JAPQKI010000005">
    <property type="protein sequence ID" value="KAJ5098705.1"/>
    <property type="molecule type" value="Genomic_DNA"/>
</dbReference>
<dbReference type="CDD" id="cd18805">
    <property type="entry name" value="SF2_C_suv3"/>
    <property type="match status" value="1"/>
</dbReference>
<dbReference type="InterPro" id="IPR001650">
    <property type="entry name" value="Helicase_C-like"/>
</dbReference>
<dbReference type="OrthoDB" id="6692397at2759"/>
<dbReference type="Pfam" id="PF12513">
    <property type="entry name" value="SUV3_C"/>
    <property type="match status" value="1"/>
</dbReference>
<comment type="catalytic activity">
    <reaction evidence="9">
        <text>ATP + H2O = ADP + phosphate + H(+)</text>
        <dbReference type="Rhea" id="RHEA:13065"/>
        <dbReference type="ChEBI" id="CHEBI:15377"/>
        <dbReference type="ChEBI" id="CHEBI:15378"/>
        <dbReference type="ChEBI" id="CHEBI:30616"/>
        <dbReference type="ChEBI" id="CHEBI:43474"/>
        <dbReference type="ChEBI" id="CHEBI:456216"/>
        <dbReference type="EC" id="3.6.4.13"/>
    </reaction>
</comment>
<comment type="caution">
    <text evidence="12">The sequence shown here is derived from an EMBL/GenBank/DDBJ whole genome shotgun (WGS) entry which is preliminary data.</text>
</comment>
<feature type="domain" description="Helicase C-terminal" evidence="11">
    <location>
        <begin position="345"/>
        <end position="501"/>
    </location>
</feature>
<evidence type="ECO:0000256" key="4">
    <source>
        <dbReference type="ARBA" id="ARBA00022801"/>
    </source>
</evidence>
<dbReference type="FunFam" id="3.40.50.300:FF:000269">
    <property type="entry name" value="ATP-dependent RNA helicase SUPV3L1, mitochondrial"/>
    <property type="match status" value="1"/>
</dbReference>
<dbReference type="GO" id="GO:0045025">
    <property type="term" value="C:mitochondrial degradosome"/>
    <property type="evidence" value="ECO:0007669"/>
    <property type="project" value="TreeGrafter"/>
</dbReference>
<evidence type="ECO:0000256" key="6">
    <source>
        <dbReference type="ARBA" id="ARBA00022840"/>
    </source>
</evidence>
<keyword evidence="6" id="KW-0067">ATP-binding</keyword>
<name>A0A9W9FEE3_9EURO</name>
<keyword evidence="7" id="KW-0809">Transit peptide</keyword>
<reference evidence="12" key="1">
    <citation type="submission" date="2022-11" db="EMBL/GenBank/DDBJ databases">
        <authorList>
            <person name="Petersen C."/>
        </authorList>
    </citation>
    <scope>NUCLEOTIDE SEQUENCE</scope>
    <source>
        <strain evidence="12">IBT 30761</strain>
    </source>
</reference>
<keyword evidence="4" id="KW-0378">Hydrolase</keyword>
<feature type="compositionally biased region" description="Basic and acidic residues" evidence="10">
    <location>
        <begin position="41"/>
        <end position="51"/>
    </location>
</feature>
<organism evidence="12 13">
    <name type="scientific">Penicillium argentinense</name>
    <dbReference type="NCBI Taxonomy" id="1131581"/>
    <lineage>
        <taxon>Eukaryota</taxon>
        <taxon>Fungi</taxon>
        <taxon>Dikarya</taxon>
        <taxon>Ascomycota</taxon>
        <taxon>Pezizomycotina</taxon>
        <taxon>Eurotiomycetes</taxon>
        <taxon>Eurotiomycetidae</taxon>
        <taxon>Eurotiales</taxon>
        <taxon>Aspergillaceae</taxon>
        <taxon>Penicillium</taxon>
    </lineage>
</organism>
<dbReference type="InterPro" id="IPR044774">
    <property type="entry name" value="Suv3_DEXQc"/>
</dbReference>
<dbReference type="PANTHER" id="PTHR12131:SF1">
    <property type="entry name" value="ATP-DEPENDENT RNA HELICASE SUPV3L1, MITOCHONDRIAL-RELATED"/>
    <property type="match status" value="1"/>
</dbReference>
<dbReference type="EC" id="3.6.4.13" evidence="2"/>
<keyword evidence="13" id="KW-1185">Reference proteome</keyword>
<evidence type="ECO:0000259" key="11">
    <source>
        <dbReference type="PROSITE" id="PS51194"/>
    </source>
</evidence>
<evidence type="ECO:0000256" key="2">
    <source>
        <dbReference type="ARBA" id="ARBA00012552"/>
    </source>
</evidence>
<accession>A0A9W9FEE3</accession>
<dbReference type="AlphaFoldDB" id="A0A9W9FEE3"/>
<reference evidence="12" key="2">
    <citation type="journal article" date="2023" name="IMA Fungus">
        <title>Comparative genomic study of the Penicillium genus elucidates a diverse pangenome and 15 lateral gene transfer events.</title>
        <authorList>
            <person name="Petersen C."/>
            <person name="Sorensen T."/>
            <person name="Nielsen M.R."/>
            <person name="Sondergaard T.E."/>
            <person name="Sorensen J.L."/>
            <person name="Fitzpatrick D.A."/>
            <person name="Frisvad J.C."/>
            <person name="Nielsen K.L."/>
        </authorList>
    </citation>
    <scope>NUCLEOTIDE SEQUENCE</scope>
    <source>
        <strain evidence="12">IBT 30761</strain>
    </source>
</reference>
<dbReference type="SUPFAM" id="SSF52540">
    <property type="entry name" value="P-loop containing nucleoside triphosphate hydrolases"/>
    <property type="match status" value="1"/>
</dbReference>
<dbReference type="InterPro" id="IPR055206">
    <property type="entry name" value="DEXQc_SUV3"/>
</dbReference>